<keyword evidence="3" id="KW-1185">Reference proteome</keyword>
<organism evidence="2 3">
    <name type="scientific">Nonomuraea soli</name>
    <dbReference type="NCBI Taxonomy" id="1032476"/>
    <lineage>
        <taxon>Bacteria</taxon>
        <taxon>Bacillati</taxon>
        <taxon>Actinomycetota</taxon>
        <taxon>Actinomycetes</taxon>
        <taxon>Streptosporangiales</taxon>
        <taxon>Streptosporangiaceae</taxon>
        <taxon>Nonomuraea</taxon>
    </lineage>
</organism>
<feature type="domain" description="DUF4158" evidence="1">
    <location>
        <begin position="2"/>
        <end position="97"/>
    </location>
</feature>
<protein>
    <recommendedName>
        <fullName evidence="1">DUF4158 domain-containing protein</fullName>
    </recommendedName>
</protein>
<dbReference type="Pfam" id="PF13700">
    <property type="entry name" value="DUF4158"/>
    <property type="match status" value="1"/>
</dbReference>
<reference evidence="2 3" key="1">
    <citation type="submission" date="2020-07" db="EMBL/GenBank/DDBJ databases">
        <title>Genomic Encyclopedia of Type Strains, Phase IV (KMG-IV): sequencing the most valuable type-strain genomes for metagenomic binning, comparative biology and taxonomic classification.</title>
        <authorList>
            <person name="Goeker M."/>
        </authorList>
    </citation>
    <scope>NUCLEOTIDE SEQUENCE [LARGE SCALE GENOMIC DNA]</scope>
    <source>
        <strain evidence="2 3">DSM 45533</strain>
    </source>
</reference>
<dbReference type="AlphaFoldDB" id="A0A7W0CUX1"/>
<proteinExistence type="predicted"/>
<evidence type="ECO:0000313" key="3">
    <source>
        <dbReference type="Proteomes" id="UP000530928"/>
    </source>
</evidence>
<sequence length="158" mass="16784">MEKFFFLDAFDREVIARSRQNSHRLGVAVQIGTVRHKGLFLEDPLEVPWPVVDYLAEQLGIGDPSQVKRYGERSKTAYEHAWMIRDVYGFHDFDDREVVGGPGVVEAVLDVPARSRVDACRGADGVVRSVGGMAAPASGAAAGGDGAGAAGRLSAGAG</sequence>
<gene>
    <name evidence="2" type="ORF">HNR30_009192</name>
</gene>
<dbReference type="InterPro" id="IPR025296">
    <property type="entry name" value="DUF4158"/>
</dbReference>
<dbReference type="Proteomes" id="UP000530928">
    <property type="component" value="Unassembled WGS sequence"/>
</dbReference>
<dbReference type="EMBL" id="JACDUR010000013">
    <property type="protein sequence ID" value="MBA2897786.1"/>
    <property type="molecule type" value="Genomic_DNA"/>
</dbReference>
<comment type="caution">
    <text evidence="2">The sequence shown here is derived from an EMBL/GenBank/DDBJ whole genome shotgun (WGS) entry which is preliminary data.</text>
</comment>
<evidence type="ECO:0000313" key="2">
    <source>
        <dbReference type="EMBL" id="MBA2897786.1"/>
    </source>
</evidence>
<accession>A0A7W0CUX1</accession>
<evidence type="ECO:0000259" key="1">
    <source>
        <dbReference type="Pfam" id="PF13700"/>
    </source>
</evidence>
<name>A0A7W0CUX1_9ACTN</name>